<organism evidence="1 2">
    <name type="scientific">Araneus ventricosus</name>
    <name type="common">Orbweaver spider</name>
    <name type="synonym">Epeira ventricosa</name>
    <dbReference type="NCBI Taxonomy" id="182803"/>
    <lineage>
        <taxon>Eukaryota</taxon>
        <taxon>Metazoa</taxon>
        <taxon>Ecdysozoa</taxon>
        <taxon>Arthropoda</taxon>
        <taxon>Chelicerata</taxon>
        <taxon>Arachnida</taxon>
        <taxon>Araneae</taxon>
        <taxon>Araneomorphae</taxon>
        <taxon>Entelegynae</taxon>
        <taxon>Araneoidea</taxon>
        <taxon>Araneidae</taxon>
        <taxon>Araneus</taxon>
    </lineage>
</organism>
<comment type="caution">
    <text evidence="1">The sequence shown here is derived from an EMBL/GenBank/DDBJ whole genome shotgun (WGS) entry which is preliminary data.</text>
</comment>
<evidence type="ECO:0000313" key="1">
    <source>
        <dbReference type="EMBL" id="GBM18480.1"/>
    </source>
</evidence>
<sequence length="84" mass="9590">MVVGAFVPSVHQRIETDMEEISVEVVESRQDGLLNFGIVPKILPPSRRPRLRQRLHLLTETLDHYGTSKTICQWLWNPVVVSAV</sequence>
<name>A0A4Y2DNY1_ARAVE</name>
<dbReference type="Proteomes" id="UP000499080">
    <property type="component" value="Unassembled WGS sequence"/>
</dbReference>
<dbReference type="AlphaFoldDB" id="A0A4Y2DNY1"/>
<protein>
    <submittedName>
        <fullName evidence="1">Uncharacterized protein</fullName>
    </submittedName>
</protein>
<evidence type="ECO:0000313" key="2">
    <source>
        <dbReference type="Proteomes" id="UP000499080"/>
    </source>
</evidence>
<proteinExistence type="predicted"/>
<dbReference type="EMBL" id="BGPR01000404">
    <property type="protein sequence ID" value="GBM18480.1"/>
    <property type="molecule type" value="Genomic_DNA"/>
</dbReference>
<reference evidence="1 2" key="1">
    <citation type="journal article" date="2019" name="Sci. Rep.">
        <title>Orb-weaving spider Araneus ventricosus genome elucidates the spidroin gene catalogue.</title>
        <authorList>
            <person name="Kono N."/>
            <person name="Nakamura H."/>
            <person name="Ohtoshi R."/>
            <person name="Moran D.A.P."/>
            <person name="Shinohara A."/>
            <person name="Yoshida Y."/>
            <person name="Fujiwara M."/>
            <person name="Mori M."/>
            <person name="Tomita M."/>
            <person name="Arakawa K."/>
        </authorList>
    </citation>
    <scope>NUCLEOTIDE SEQUENCE [LARGE SCALE GENOMIC DNA]</scope>
</reference>
<keyword evidence="2" id="KW-1185">Reference proteome</keyword>
<gene>
    <name evidence="1" type="ORF">AVEN_66838_1</name>
</gene>
<accession>A0A4Y2DNY1</accession>